<reference evidence="2 5" key="3">
    <citation type="submission" date="2020-08" db="EMBL/GenBank/DDBJ databases">
        <title>Genomic Encyclopedia of Type Strains, Phase IV (KMG-IV): sequencing the most valuable type-strain genomes for metagenomic binning, comparative biology and taxonomic classification.</title>
        <authorList>
            <person name="Goeker M."/>
        </authorList>
    </citation>
    <scope>NUCLEOTIDE SEQUENCE [LARGE SCALE GENOMIC DNA]</scope>
    <source>
        <strain evidence="2 5">DSM 100995</strain>
    </source>
</reference>
<reference evidence="3 4" key="1">
    <citation type="journal article" date="2016" name="Int. J. Syst. Evol. Microbiol.">
        <title>Proposal of Mucilaginibacter phyllosphaerae sp. nov. isolated from the phyllosphere of Galium album.</title>
        <authorList>
            <person name="Aydogan E.L."/>
            <person name="Busse H.J."/>
            <person name="Moser G."/>
            <person name="Muller C."/>
            <person name="Kampfer P."/>
            <person name="Glaeser S.P."/>
        </authorList>
    </citation>
    <scope>NUCLEOTIDE SEQUENCE [LARGE SCALE GENOMIC DNA]</scope>
    <source>
        <strain evidence="3 4">PP-F2FG21</strain>
    </source>
</reference>
<evidence type="ECO:0000256" key="1">
    <source>
        <dbReference type="SAM" id="SignalP"/>
    </source>
</evidence>
<evidence type="ECO:0000313" key="5">
    <source>
        <dbReference type="Proteomes" id="UP000583101"/>
    </source>
</evidence>
<accession>A0A4Y8AC57</accession>
<protein>
    <submittedName>
        <fullName evidence="2">Type IX secretion system PorP/SprF family membrane protein</fullName>
    </submittedName>
    <submittedName>
        <fullName evidence="3">Type IX secretion system membrane protein PorP/SprF</fullName>
    </submittedName>
</protein>
<organism evidence="3 4">
    <name type="scientific">Mucilaginibacter phyllosphaerae</name>
    <dbReference type="NCBI Taxonomy" id="1812349"/>
    <lineage>
        <taxon>Bacteria</taxon>
        <taxon>Pseudomonadati</taxon>
        <taxon>Bacteroidota</taxon>
        <taxon>Sphingobacteriia</taxon>
        <taxon>Sphingobacteriales</taxon>
        <taxon>Sphingobacteriaceae</taxon>
        <taxon>Mucilaginibacter</taxon>
    </lineage>
</organism>
<keyword evidence="5" id="KW-1185">Reference proteome</keyword>
<feature type="chain" id="PRO_5044616417" evidence="1">
    <location>
        <begin position="21"/>
        <end position="338"/>
    </location>
</feature>
<evidence type="ECO:0000313" key="4">
    <source>
        <dbReference type="Proteomes" id="UP000297248"/>
    </source>
</evidence>
<dbReference type="NCBIfam" id="TIGR03519">
    <property type="entry name" value="T9SS_PorP_fam"/>
    <property type="match status" value="1"/>
</dbReference>
<comment type="caution">
    <text evidence="3">The sequence shown here is derived from an EMBL/GenBank/DDBJ whole genome shotgun (WGS) entry which is preliminary data.</text>
</comment>
<sequence>MLKKLLLILLFFVLTITAFAQQRPQYTQYIFNNYLLNPAVAGIENYTDIKLGYRSQWTGLEGAPVTAYFSINAPLGTEFTQGDANAFPASGGASPYSRSYVQDYRAAEPHHGIGFMLVTDKAGPIDQTNMAATYAYHLGITENLNLAVGVSAGFNHLYLNTSLITLENPDDPTLRNINNNQWKPDASVGIWAYAANYYVGASVQQIIPNSQYFTTRNNLNLNKTVPHYFLTGGYKIPLSDDVTFLPSALLKFIPPAPTTFDVNMKLSFRDRFWFGGSYRKDDSFGILAGFNLNSYINVSYSYDATTSALRTVSNGSHEIVLGILLNNRYNLTCPQHSW</sequence>
<dbReference type="RefSeq" id="WP_134336988.1">
    <property type="nucleotide sequence ID" value="NZ_BMCZ01000002.1"/>
</dbReference>
<gene>
    <name evidence="3" type="ORF">E2R65_13490</name>
    <name evidence="2" type="ORF">GGR35_001659</name>
</gene>
<proteinExistence type="predicted"/>
<dbReference type="EMBL" id="JACIEG010000003">
    <property type="protein sequence ID" value="MBB3969056.1"/>
    <property type="molecule type" value="Genomic_DNA"/>
</dbReference>
<evidence type="ECO:0000313" key="2">
    <source>
        <dbReference type="EMBL" id="MBB3969056.1"/>
    </source>
</evidence>
<reference evidence="3" key="2">
    <citation type="submission" date="2019-03" db="EMBL/GenBank/DDBJ databases">
        <authorList>
            <person name="Yan Y.-Q."/>
            <person name="Du Z.-J."/>
        </authorList>
    </citation>
    <scope>NUCLEOTIDE SEQUENCE</scope>
    <source>
        <strain evidence="3">PP-F2FG21</strain>
    </source>
</reference>
<dbReference type="EMBL" id="SNQG01000004">
    <property type="protein sequence ID" value="TEW66124.1"/>
    <property type="molecule type" value="Genomic_DNA"/>
</dbReference>
<feature type="signal peptide" evidence="1">
    <location>
        <begin position="1"/>
        <end position="20"/>
    </location>
</feature>
<dbReference type="Pfam" id="PF11751">
    <property type="entry name" value="PorP_SprF"/>
    <property type="match status" value="1"/>
</dbReference>
<name>A0A4Y8AC57_9SPHI</name>
<dbReference type="InterPro" id="IPR019861">
    <property type="entry name" value="PorP/SprF_Bacteroidetes"/>
</dbReference>
<dbReference type="Proteomes" id="UP000297248">
    <property type="component" value="Unassembled WGS sequence"/>
</dbReference>
<keyword evidence="1" id="KW-0732">Signal</keyword>
<dbReference type="Proteomes" id="UP000583101">
    <property type="component" value="Unassembled WGS sequence"/>
</dbReference>
<dbReference type="OrthoDB" id="1493187at2"/>
<evidence type="ECO:0000313" key="3">
    <source>
        <dbReference type="EMBL" id="TEW66124.1"/>
    </source>
</evidence>
<dbReference type="AlphaFoldDB" id="A0A4Y8AC57"/>